<feature type="signal peptide" evidence="2">
    <location>
        <begin position="1"/>
        <end position="22"/>
    </location>
</feature>
<evidence type="ECO:0000256" key="1">
    <source>
        <dbReference type="ARBA" id="ARBA00022801"/>
    </source>
</evidence>
<dbReference type="InterPro" id="IPR036514">
    <property type="entry name" value="SGNH_hydro_sf"/>
</dbReference>
<comment type="caution">
    <text evidence="5">The sequence shown here is derived from an EMBL/GenBank/DDBJ whole genome shotgun (WGS) entry which is preliminary data.</text>
</comment>
<proteinExistence type="predicted"/>
<protein>
    <submittedName>
        <fullName evidence="5">Iduronate-2-sulfatase</fullName>
    </submittedName>
</protein>
<dbReference type="Pfam" id="PF09479">
    <property type="entry name" value="Flg_new"/>
    <property type="match status" value="2"/>
</dbReference>
<feature type="domain" description="Bacterial repeat" evidence="4">
    <location>
        <begin position="1489"/>
        <end position="1562"/>
    </location>
</feature>
<keyword evidence="1" id="KW-0378">Hydrolase</keyword>
<dbReference type="EMBL" id="ABCK01000002">
    <property type="protein sequence ID" value="EDM29222.1"/>
    <property type="molecule type" value="Genomic_DNA"/>
</dbReference>
<dbReference type="InterPro" id="IPR005181">
    <property type="entry name" value="SASA"/>
</dbReference>
<dbReference type="STRING" id="313628.LNTAR_22569"/>
<gene>
    <name evidence="5" type="ORF">LNTAR_22569</name>
</gene>
<feature type="domain" description="Sialate O-acetylesterase" evidence="3">
    <location>
        <begin position="24"/>
        <end position="214"/>
    </location>
</feature>
<feature type="chain" id="PRO_5002692227" evidence="2">
    <location>
        <begin position="23"/>
        <end position="1889"/>
    </location>
</feature>
<keyword evidence="2" id="KW-0732">Signal</keyword>
<reference evidence="5 6" key="1">
    <citation type="journal article" date="2010" name="J. Bacteriol.">
        <title>Genome sequence of Lentisphaera araneosa HTCC2155T, the type species of the order Lentisphaerales in the phylum Lentisphaerae.</title>
        <authorList>
            <person name="Thrash J.C."/>
            <person name="Cho J.C."/>
            <person name="Vergin K.L."/>
            <person name="Morris R.M."/>
            <person name="Giovannoni S.J."/>
        </authorList>
    </citation>
    <scope>NUCLEOTIDE SEQUENCE [LARGE SCALE GENOMIC DNA]</scope>
    <source>
        <strain evidence="5 6">HTCC2155</strain>
    </source>
</reference>
<feature type="domain" description="Sialate O-acetylesterase" evidence="3">
    <location>
        <begin position="1208"/>
        <end position="1390"/>
    </location>
</feature>
<dbReference type="SUPFAM" id="SSF52266">
    <property type="entry name" value="SGNH hydrolase"/>
    <property type="match status" value="3"/>
</dbReference>
<dbReference type="InterPro" id="IPR052940">
    <property type="entry name" value="Carb_Esterase_6"/>
</dbReference>
<dbReference type="OrthoDB" id="9795554at2"/>
<dbReference type="PANTHER" id="PTHR31988">
    <property type="entry name" value="ESTERASE, PUTATIVE (DUF303)-RELATED"/>
    <property type="match status" value="1"/>
</dbReference>
<evidence type="ECO:0000313" key="6">
    <source>
        <dbReference type="Proteomes" id="UP000004947"/>
    </source>
</evidence>
<dbReference type="Proteomes" id="UP000004947">
    <property type="component" value="Unassembled WGS sequence"/>
</dbReference>
<dbReference type="eggNOG" id="COG3317">
    <property type="taxonomic scope" value="Bacteria"/>
</dbReference>
<evidence type="ECO:0000256" key="2">
    <source>
        <dbReference type="SAM" id="SignalP"/>
    </source>
</evidence>
<evidence type="ECO:0000259" key="4">
    <source>
        <dbReference type="Pfam" id="PF18998"/>
    </source>
</evidence>
<dbReference type="Pfam" id="PF18998">
    <property type="entry name" value="Flg_new_2"/>
    <property type="match status" value="1"/>
</dbReference>
<accession>A6DGA5</accession>
<dbReference type="RefSeq" id="WP_007276949.1">
    <property type="nucleotide sequence ID" value="NZ_ABCK01000002.1"/>
</dbReference>
<dbReference type="InterPro" id="IPR044060">
    <property type="entry name" value="Bacterial_rp_domain"/>
</dbReference>
<organism evidence="5 6">
    <name type="scientific">Lentisphaera araneosa HTCC2155</name>
    <dbReference type="NCBI Taxonomy" id="313628"/>
    <lineage>
        <taxon>Bacteria</taxon>
        <taxon>Pseudomonadati</taxon>
        <taxon>Lentisphaerota</taxon>
        <taxon>Lentisphaeria</taxon>
        <taxon>Lentisphaerales</taxon>
        <taxon>Lentisphaeraceae</taxon>
        <taxon>Lentisphaera</taxon>
    </lineage>
</organism>
<dbReference type="GO" id="GO:0016788">
    <property type="term" value="F:hydrolase activity, acting on ester bonds"/>
    <property type="evidence" value="ECO:0007669"/>
    <property type="project" value="UniProtKB-ARBA"/>
</dbReference>
<sequence length="1889" mass="202879">MHKLLISILFSLLFSIPLFPQAEVDVFIIAGQSNVNGRGLVSNLSNDQKTQEAMFYGSWHKFTNNASVASINPQLFSGWRSQTIAGETRNDGNISENFGSSAWFGPEVGFAARANEINLSPNPIAIIKYAVDGSAINNSVNPQLAGTTSDWDTVATGEYAGDCWRGFQIALDKAIGDLPVGTTPNFKGMVWWQGESGTNAAALNTFIGEVRSHLATNHGVQNASDFPVVITGSFAWGADLKSLVSDPDDDIGYIDPNDFGQGGWANVHLGSGENGQSLDVDGNGVNDMFDIGQAYADEMATIVENNDGGIDPTVEYEITFINVDGSQSTQTVEEGVVATPPDGVSTANKTFTSWPSIVAASANATYIALYIDNNSGNNNATVSLSLIQSANGGTATSNINLSGHGNLDWAVWNGGGSSPNVTMEGGSGFSAFTAIGSTTFSTGSFYGENNYTWTNGTPSVSGSTSLAGSSNVSANGDGVRLSINIASAGTYQLKFYTTTYDLNLDATASLSSGAVVGEANGTYVSNSVQKYEYTIDFTTEGADTITLDMVKNGGASYIYAQEAFSLKLVSSTPVSDPTYDITFINVDGSQTVQNVEEGTVANPPAGASTVDKTFTAWPTIDPAYENAVYEALYEPVSSGGNLVDVFIATGQSNAAYPLYDGEENKFGFGRGIQTKLTESGLFSNPTVVLAGEPSRPIAYWWAEFWPGAYSGYDSNFFDIDNSGEGQLEAKINEIIANGDTPRFRGFFWFQGESDGLGPYATADTSQADYETRWNGLLAQLDSDLQAAGVSNTEYKFVVNTVAESGDKINTILNYIANQGTHSDKGTIYDAVNSPYHDQDVIVEASYGNLHDYDHVMVGRANAQLFIDTFINSTPPIETTYDITFINVDASQTVQTVNEGVVATLPEGISTADKTFTGWPTIEPAYENATYTALHTLNETGEFVASAEVSLSQSSHGNPGSTSIDLTADGELDWAIWNGGAATPIETMVEGFGFVSFSAIGNTTFNSGSFYGQNLYSWTNGSPTLSGSSSLAGSASLNSNGDGVRLTVNVGAAGTYQLKFYTTTYDLNLDATASLSSGTVVAQFDGNYVANSVEKYEYTVDFTTEGPDTLNLDMVKNGGGSYIFAQEAFSLKAVNVAPPTGPTYDITFVNVDGSQTVQTVNEGEVAVPPLGTNTADKTFVSWPTVLEASANTSYYASFESNTPTDSTEVDVYIIAGQSNAYGQGLISDLNIDQQIQNALFFTSWHEIDGNAESQQYFSNVLPFTEAGFSKGNPGQSNLGGSDYFGPELGFVNRINELGINANPIAIIKYAVGGTSLTYNPAVSDWDLNETGEQDGDCWRGFQSALSNGITSLEAKNYVPNIKGVIWWQGESGTSATDLNSFIAEVRNHLNVNYGVQNSAQLPFVITGTDNAWGSDLEDGVAALDDYVGFVNSEDFGQAHIDGVFNSHLGSGERGISSDVDGDGINDMFEVGEAYADELNLLNENNNSIYTLEYLSSTGGSIGEITSEDILVGESSSIITATPSSTYDFVNWTDSLNNVVSTSTALQLTNVSANETYTANFSLKKYTVTFEIGDSILVSGNLSQDVLHGDSAIEPDLEATEGQSFTGWSTSFTNVSSNLTVTALYESKQLQLSSLTMSNPSSHTLSWTALDNTAYYYLAVGTSVGMDDLYGMYLDSDVTTVDLNLSGYENVYVRLWTYANGEWHIEDSVITDPNFTPANASFTSYSGDASELRIEWNRSTYDGWYYIQLVNKFTQDVEWSDYFARTSAEALVGAVSQPLDYYEVHIWSYDMNLGQWNQILRTWPQVKSAATYASMVLTVRVYSHWNQVLLGLYYIELEGSQTSLIDAPIRLDVDQCFDITGTLVNDIRVRIWTYNADLGEWNSSQSDLNTP</sequence>
<dbReference type="Gene3D" id="3.40.50.1110">
    <property type="entry name" value="SGNH hydrolase"/>
    <property type="match status" value="3"/>
</dbReference>
<keyword evidence="6" id="KW-1185">Reference proteome</keyword>
<evidence type="ECO:0000259" key="3">
    <source>
        <dbReference type="Pfam" id="PF03629"/>
    </source>
</evidence>
<dbReference type="Pfam" id="PF03629">
    <property type="entry name" value="SASA"/>
    <property type="match status" value="2"/>
</dbReference>
<name>A6DGA5_9BACT</name>
<evidence type="ECO:0000313" key="5">
    <source>
        <dbReference type="EMBL" id="EDM29222.1"/>
    </source>
</evidence>
<dbReference type="InterPro" id="IPR013378">
    <property type="entry name" value="InlB-like_B-rpt"/>
</dbReference>
<dbReference type="PANTHER" id="PTHR31988:SF19">
    <property type="entry name" value="9-O-ACETYL-N-ACETYLNEURAMINIC ACID DEACETYLASE-RELATED"/>
    <property type="match status" value="1"/>
</dbReference>